<dbReference type="GO" id="GO:0003700">
    <property type="term" value="F:DNA-binding transcription factor activity"/>
    <property type="evidence" value="ECO:0007669"/>
    <property type="project" value="TreeGrafter"/>
</dbReference>
<dbReference type="FunFam" id="1.10.10.60:FF:000141">
    <property type="entry name" value="TetR family transcriptional regulator"/>
    <property type="match status" value="1"/>
</dbReference>
<keyword evidence="2 4" id="KW-0238">DNA-binding</keyword>
<dbReference type="AlphaFoldDB" id="A0A1I6MBP5"/>
<evidence type="ECO:0000256" key="1">
    <source>
        <dbReference type="ARBA" id="ARBA00023015"/>
    </source>
</evidence>
<dbReference type="PANTHER" id="PTHR30055">
    <property type="entry name" value="HTH-TYPE TRANSCRIPTIONAL REGULATOR RUTR"/>
    <property type="match status" value="1"/>
</dbReference>
<sequence>MVTSTRLARSAPECRREHILDVARDLFVAEGFAAASMSSIAARLGGSKATLYKYFPSKEALFEAVMERKCATILATLYDPDPPTGDVRDLLRTIGRRMLEVIFQPDALALHRVVMAESVRFPEIARIFFAQGPERVQRQLAARLAALDARGVIACSDPLLTAQQFLAMTKGELHMRVICGLAPSLTPEEIERQIDHAVALIAPGLERQAPAVA</sequence>
<dbReference type="InterPro" id="IPR036271">
    <property type="entry name" value="Tet_transcr_reg_TetR-rel_C_sf"/>
</dbReference>
<feature type="domain" description="HTH tetR-type" evidence="5">
    <location>
        <begin position="13"/>
        <end position="73"/>
    </location>
</feature>
<dbReference type="SUPFAM" id="SSF48498">
    <property type="entry name" value="Tetracyclin repressor-like, C-terminal domain"/>
    <property type="match status" value="1"/>
</dbReference>
<dbReference type="EMBL" id="FOZG01000003">
    <property type="protein sequence ID" value="SFS13037.1"/>
    <property type="molecule type" value="Genomic_DNA"/>
</dbReference>
<evidence type="ECO:0000256" key="2">
    <source>
        <dbReference type="ARBA" id="ARBA00023125"/>
    </source>
</evidence>
<keyword evidence="3" id="KW-0804">Transcription</keyword>
<dbReference type="InterPro" id="IPR050109">
    <property type="entry name" value="HTH-type_TetR-like_transc_reg"/>
</dbReference>
<keyword evidence="1" id="KW-0805">Transcription regulation</keyword>
<dbReference type="InterPro" id="IPR039536">
    <property type="entry name" value="TetR_C_Proteobacteria"/>
</dbReference>
<proteinExistence type="predicted"/>
<dbReference type="Pfam" id="PF14246">
    <property type="entry name" value="TetR_C_7"/>
    <property type="match status" value="1"/>
</dbReference>
<dbReference type="OrthoDB" id="9816431at2"/>
<dbReference type="STRING" id="1166337.SAMN05192580_3844"/>
<dbReference type="Proteomes" id="UP000198824">
    <property type="component" value="Unassembled WGS sequence"/>
</dbReference>
<dbReference type="PRINTS" id="PR00455">
    <property type="entry name" value="HTHTETR"/>
</dbReference>
<dbReference type="PROSITE" id="PS50977">
    <property type="entry name" value="HTH_TETR_2"/>
    <property type="match status" value="1"/>
</dbReference>
<evidence type="ECO:0000256" key="3">
    <source>
        <dbReference type="ARBA" id="ARBA00023163"/>
    </source>
</evidence>
<reference evidence="6 7" key="1">
    <citation type="submission" date="2016-10" db="EMBL/GenBank/DDBJ databases">
        <authorList>
            <person name="de Groot N.N."/>
        </authorList>
    </citation>
    <scope>NUCLEOTIDE SEQUENCE [LARGE SCALE GENOMIC DNA]</scope>
    <source>
        <strain evidence="6 7">S5-249</strain>
    </source>
</reference>
<dbReference type="Gene3D" id="1.10.10.60">
    <property type="entry name" value="Homeodomain-like"/>
    <property type="match status" value="1"/>
</dbReference>
<organism evidence="6 7">
    <name type="scientific">Sphingomonas jatrophae</name>
    <dbReference type="NCBI Taxonomy" id="1166337"/>
    <lineage>
        <taxon>Bacteria</taxon>
        <taxon>Pseudomonadati</taxon>
        <taxon>Pseudomonadota</taxon>
        <taxon>Alphaproteobacteria</taxon>
        <taxon>Sphingomonadales</taxon>
        <taxon>Sphingomonadaceae</taxon>
        <taxon>Sphingomonas</taxon>
    </lineage>
</organism>
<accession>A0A1I6MBP5</accession>
<evidence type="ECO:0000313" key="7">
    <source>
        <dbReference type="Proteomes" id="UP000198824"/>
    </source>
</evidence>
<feature type="DNA-binding region" description="H-T-H motif" evidence="4">
    <location>
        <begin position="36"/>
        <end position="55"/>
    </location>
</feature>
<dbReference type="InterPro" id="IPR001647">
    <property type="entry name" value="HTH_TetR"/>
</dbReference>
<name>A0A1I6MBP5_9SPHN</name>
<protein>
    <submittedName>
        <fullName evidence="6">Transcriptional regulator, TetR family</fullName>
    </submittedName>
</protein>
<evidence type="ECO:0000259" key="5">
    <source>
        <dbReference type="PROSITE" id="PS50977"/>
    </source>
</evidence>
<keyword evidence="7" id="KW-1185">Reference proteome</keyword>
<dbReference type="InterPro" id="IPR009057">
    <property type="entry name" value="Homeodomain-like_sf"/>
</dbReference>
<dbReference type="Gene3D" id="1.10.357.10">
    <property type="entry name" value="Tetracycline Repressor, domain 2"/>
    <property type="match status" value="1"/>
</dbReference>
<gene>
    <name evidence="6" type="ORF">SAMN05192580_3844</name>
</gene>
<evidence type="ECO:0000256" key="4">
    <source>
        <dbReference type="PROSITE-ProRule" id="PRU00335"/>
    </source>
</evidence>
<dbReference type="GO" id="GO:0000976">
    <property type="term" value="F:transcription cis-regulatory region binding"/>
    <property type="evidence" value="ECO:0007669"/>
    <property type="project" value="TreeGrafter"/>
</dbReference>
<dbReference type="SUPFAM" id="SSF46689">
    <property type="entry name" value="Homeodomain-like"/>
    <property type="match status" value="1"/>
</dbReference>
<dbReference type="Pfam" id="PF00440">
    <property type="entry name" value="TetR_N"/>
    <property type="match status" value="1"/>
</dbReference>
<dbReference type="PANTHER" id="PTHR30055:SF146">
    <property type="entry name" value="HTH-TYPE TRANSCRIPTIONAL DUAL REGULATOR CECR"/>
    <property type="match status" value="1"/>
</dbReference>
<evidence type="ECO:0000313" key="6">
    <source>
        <dbReference type="EMBL" id="SFS13037.1"/>
    </source>
</evidence>